<reference evidence="1 2" key="1">
    <citation type="submission" date="2018-03" db="EMBL/GenBank/DDBJ databases">
        <title>Genomic Encyclopedia of Type Strains, Phase III (KMG-III): the genomes of soil and plant-associated and newly described type strains.</title>
        <authorList>
            <person name="Whitman W."/>
        </authorList>
    </citation>
    <scope>NUCLEOTIDE SEQUENCE [LARGE SCALE GENOMIC DNA]</scope>
    <source>
        <strain evidence="1 2">CGMCC 4.7125</strain>
    </source>
</reference>
<evidence type="ECO:0000313" key="1">
    <source>
        <dbReference type="EMBL" id="PRX43632.1"/>
    </source>
</evidence>
<evidence type="ECO:0000313" key="2">
    <source>
        <dbReference type="Proteomes" id="UP000238362"/>
    </source>
</evidence>
<gene>
    <name evidence="1" type="ORF">B0I33_11493</name>
</gene>
<dbReference type="RefSeq" id="WP_106182206.1">
    <property type="nucleotide sequence ID" value="NZ_PVNH01000014.1"/>
</dbReference>
<dbReference type="AlphaFoldDB" id="A0A2T0LL52"/>
<keyword evidence="2" id="KW-1185">Reference proteome</keyword>
<comment type="caution">
    <text evidence="1">The sequence shown here is derived from an EMBL/GenBank/DDBJ whole genome shotgun (WGS) entry which is preliminary data.</text>
</comment>
<protein>
    <submittedName>
        <fullName evidence="1">Uncharacterized protein</fullName>
    </submittedName>
</protein>
<dbReference type="OrthoDB" id="4555377at2"/>
<dbReference type="EMBL" id="PVNH01000014">
    <property type="protein sequence ID" value="PRX43632.1"/>
    <property type="molecule type" value="Genomic_DNA"/>
</dbReference>
<dbReference type="Proteomes" id="UP000238362">
    <property type="component" value="Unassembled WGS sequence"/>
</dbReference>
<name>A0A2T0LL52_9PSEU</name>
<accession>A0A2T0LL52</accession>
<organism evidence="1 2">
    <name type="scientific">Prauserella shujinwangii</name>
    <dbReference type="NCBI Taxonomy" id="1453103"/>
    <lineage>
        <taxon>Bacteria</taxon>
        <taxon>Bacillati</taxon>
        <taxon>Actinomycetota</taxon>
        <taxon>Actinomycetes</taxon>
        <taxon>Pseudonocardiales</taxon>
        <taxon>Pseudonocardiaceae</taxon>
        <taxon>Prauserella</taxon>
    </lineage>
</organism>
<sequence>MPEPILVSIAAALAGKAATGLYDLVRRRFAHDEQALAELEAATDSPGEPRFVHAVAERIAQAEEDDPEFRRELRAHWEAVSGGQAAGDGSVANHVSGTVSGRVVQAGEIHGDVRLG</sequence>
<proteinExistence type="predicted"/>